<dbReference type="Pfam" id="PF01243">
    <property type="entry name" value="PNPOx_N"/>
    <property type="match status" value="1"/>
</dbReference>
<dbReference type="SUPFAM" id="SSF50475">
    <property type="entry name" value="FMN-binding split barrel"/>
    <property type="match status" value="1"/>
</dbReference>
<evidence type="ECO:0000259" key="1">
    <source>
        <dbReference type="Pfam" id="PF01243"/>
    </source>
</evidence>
<evidence type="ECO:0000313" key="3">
    <source>
        <dbReference type="Proteomes" id="UP000671852"/>
    </source>
</evidence>
<dbReference type="RefSeq" id="WP_207560918.1">
    <property type="nucleotide sequence ID" value="NZ_CP046072.1"/>
</dbReference>
<reference evidence="2" key="2">
    <citation type="submission" date="2021-04" db="EMBL/GenBank/DDBJ databases">
        <title>Isolation and characterization of a novel species of the genus Sulfurimonas.</title>
        <authorList>
            <person name="Fukui M."/>
        </authorList>
    </citation>
    <scope>NUCLEOTIDE SEQUENCE</scope>
    <source>
        <strain evidence="2">H1576</strain>
    </source>
</reference>
<dbReference type="PANTHER" id="PTHR42815:SF2">
    <property type="entry name" value="FAD-BINDING, PUTATIVE (AFU_ORTHOLOGUE AFUA_6G07600)-RELATED"/>
    <property type="match status" value="1"/>
</dbReference>
<accession>A0A975B0X2</accession>
<sequence>MDKNKLPGSAGEHMMQEKFNTQDKAEDFYNRQMLDYIAPHMKEFISKQEMVFLATSDKNGECDSSFRSGEAGFVIVLDEKHIIYPDFKGNGVLASLGNISENPHIGMLFIDFFENKVGLHVNGKAKQLNEEEVLSFIDKIKSNVKLPTLKQKVSFWTLVFVEEAYIHCSRNIPILKKNEDNSEDEKSRPIDFFKLL</sequence>
<dbReference type="InterPro" id="IPR012349">
    <property type="entry name" value="Split_barrel_FMN-bd"/>
</dbReference>
<feature type="domain" description="Pyridoxamine 5'-phosphate oxidase N-terminal" evidence="1">
    <location>
        <begin position="39"/>
        <end position="135"/>
    </location>
</feature>
<name>A0A975B0X2_9BACT</name>
<dbReference type="AlphaFoldDB" id="A0A975B0X2"/>
<dbReference type="EMBL" id="CP046072">
    <property type="protein sequence ID" value="QSZ42103.1"/>
    <property type="molecule type" value="Genomic_DNA"/>
</dbReference>
<reference evidence="2" key="1">
    <citation type="submission" date="2019-11" db="EMBL/GenBank/DDBJ databases">
        <authorList>
            <person name="Kojima H."/>
        </authorList>
    </citation>
    <scope>NUCLEOTIDE SEQUENCE</scope>
    <source>
        <strain evidence="2">H1576</strain>
    </source>
</reference>
<evidence type="ECO:0000313" key="2">
    <source>
        <dbReference type="EMBL" id="QSZ42103.1"/>
    </source>
</evidence>
<dbReference type="Gene3D" id="2.30.110.10">
    <property type="entry name" value="Electron Transport, Fmn-binding Protein, Chain A"/>
    <property type="match status" value="1"/>
</dbReference>
<dbReference type="PANTHER" id="PTHR42815">
    <property type="entry name" value="FAD-BINDING, PUTATIVE (AFU_ORTHOLOGUE AFUA_6G07600)-RELATED"/>
    <property type="match status" value="1"/>
</dbReference>
<proteinExistence type="predicted"/>
<dbReference type="KEGG" id="saqt:GJV85_08255"/>
<keyword evidence="3" id="KW-1185">Reference proteome</keyword>
<protein>
    <submittedName>
        <fullName evidence="2">Pyridoxamine 5-phosphate oxidase</fullName>
    </submittedName>
</protein>
<organism evidence="2 3">
    <name type="scientific">Sulfurimonas aquatica</name>
    <dbReference type="NCBI Taxonomy" id="2672570"/>
    <lineage>
        <taxon>Bacteria</taxon>
        <taxon>Pseudomonadati</taxon>
        <taxon>Campylobacterota</taxon>
        <taxon>Epsilonproteobacteria</taxon>
        <taxon>Campylobacterales</taxon>
        <taxon>Sulfurimonadaceae</taxon>
        <taxon>Sulfurimonas</taxon>
    </lineage>
</organism>
<gene>
    <name evidence="2" type="ORF">GJV85_08255</name>
</gene>
<dbReference type="Proteomes" id="UP000671852">
    <property type="component" value="Chromosome"/>
</dbReference>
<dbReference type="InterPro" id="IPR011576">
    <property type="entry name" value="Pyridox_Oxase_N"/>
</dbReference>